<protein>
    <submittedName>
        <fullName evidence="7">Uncharacterized protein</fullName>
    </submittedName>
</protein>
<comment type="caution">
    <text evidence="7">The sequence shown here is derived from an EMBL/GenBank/DDBJ whole genome shotgun (WGS) entry which is preliminary data.</text>
</comment>
<dbReference type="EMBL" id="LCZI01001279">
    <property type="protein sequence ID" value="KKZ61536.1"/>
    <property type="molecule type" value="Genomic_DNA"/>
</dbReference>
<reference evidence="8" key="1">
    <citation type="journal article" date="2015" name="PLoS Genet.">
        <title>The dynamic genome and transcriptome of the human fungal pathogen Blastomyces and close relative Emmonsia.</title>
        <authorList>
            <person name="Munoz J.F."/>
            <person name="Gauthier G.M."/>
            <person name="Desjardins C.A."/>
            <person name="Gallo J.E."/>
            <person name="Holder J."/>
            <person name="Sullivan T.D."/>
            <person name="Marty A.J."/>
            <person name="Carmen J.C."/>
            <person name="Chen Z."/>
            <person name="Ding L."/>
            <person name="Gujja S."/>
            <person name="Magrini V."/>
            <person name="Misas E."/>
            <person name="Mitreva M."/>
            <person name="Priest M."/>
            <person name="Saif S."/>
            <person name="Whiston E.A."/>
            <person name="Young S."/>
            <person name="Zeng Q."/>
            <person name="Goldman W.E."/>
            <person name="Mardis E.R."/>
            <person name="Taylor J.W."/>
            <person name="McEwen J.G."/>
            <person name="Clay O.K."/>
            <person name="Klein B.S."/>
            <person name="Cuomo C.A."/>
        </authorList>
    </citation>
    <scope>NUCLEOTIDE SEQUENCE [LARGE SCALE GENOMIC DNA]</scope>
    <source>
        <strain evidence="8">UAMH 3008</strain>
    </source>
</reference>
<evidence type="ECO:0000256" key="3">
    <source>
        <dbReference type="ARBA" id="ARBA00004370"/>
    </source>
</evidence>
<dbReference type="GO" id="GO:0005739">
    <property type="term" value="C:mitochondrion"/>
    <property type="evidence" value="ECO:0007669"/>
    <property type="project" value="UniProtKB-SubCell"/>
</dbReference>
<proteinExistence type="predicted"/>
<evidence type="ECO:0000256" key="2">
    <source>
        <dbReference type="ARBA" id="ARBA00004240"/>
    </source>
</evidence>
<accession>A0A0G2J834</accession>
<dbReference type="GO" id="GO:0005783">
    <property type="term" value="C:endoplasmic reticulum"/>
    <property type="evidence" value="ECO:0007669"/>
    <property type="project" value="UniProtKB-SubCell"/>
</dbReference>
<dbReference type="GO" id="GO:0016020">
    <property type="term" value="C:membrane"/>
    <property type="evidence" value="ECO:0007669"/>
    <property type="project" value="UniProtKB-SubCell"/>
</dbReference>
<dbReference type="PANTHER" id="PTHR48182">
    <property type="entry name" value="PROTEIN SERAC1"/>
    <property type="match status" value="1"/>
</dbReference>
<evidence type="ECO:0000256" key="1">
    <source>
        <dbReference type="ARBA" id="ARBA00004173"/>
    </source>
</evidence>
<name>A0A0G2J834_9EURO</name>
<keyword evidence="6" id="KW-0472">Membrane</keyword>
<gene>
    <name evidence="7" type="ORF">EMCG_03897</name>
</gene>
<dbReference type="PANTHER" id="PTHR48182:SF2">
    <property type="entry name" value="PROTEIN SERAC1"/>
    <property type="match status" value="1"/>
</dbReference>
<dbReference type="InterPro" id="IPR052374">
    <property type="entry name" value="SERAC1"/>
</dbReference>
<dbReference type="VEuPathDB" id="FungiDB:EMCG_03897"/>
<evidence type="ECO:0000256" key="5">
    <source>
        <dbReference type="ARBA" id="ARBA00023128"/>
    </source>
</evidence>
<comment type="subcellular location">
    <subcellularLocation>
        <location evidence="2">Endoplasmic reticulum</location>
    </subcellularLocation>
    <subcellularLocation>
        <location evidence="3">Membrane</location>
    </subcellularLocation>
    <subcellularLocation>
        <location evidence="1">Mitochondrion</location>
    </subcellularLocation>
</comment>
<dbReference type="AlphaFoldDB" id="A0A0G2J834"/>
<dbReference type="Proteomes" id="UP000034164">
    <property type="component" value="Unassembled WGS sequence"/>
</dbReference>
<evidence type="ECO:0000256" key="4">
    <source>
        <dbReference type="ARBA" id="ARBA00022824"/>
    </source>
</evidence>
<evidence type="ECO:0000256" key="6">
    <source>
        <dbReference type="ARBA" id="ARBA00023136"/>
    </source>
</evidence>
<sequence length="360" mass="40146">MDSTQQIYGIQELYRPADGNAEVDIVAVHGLNGNAMMAWTARSENICWLNHPDFLPKYIQNARVLAWGYNANVSSATGPTSSNRILQHAQTLVHQLEADRDVCKFPGIFIIPEAKSSPARGCECETYNFLMPLSRGDHSKEASLMENQAIAYSASRKAPSLAHIQSIYTSTYAILFFGTPHHGSSKARLLGSLQKVVRLAIPSAVANFENSLVDALKEQSETLQNINDQFAPLMAEFRIYFFWEQVKTDLKYTNDYIVEESSAAPILDNTERCGIAADHRGMCKFNNNRLQSFRTAISALRRYARDAPDVTRVRHARALKALQENQVYQAADNLRGIQPAKSWLEALNTIDAPAVSGVRH</sequence>
<dbReference type="OrthoDB" id="5086500at2759"/>
<keyword evidence="5" id="KW-0496">Mitochondrion</keyword>
<organism evidence="7 8">
    <name type="scientific">[Emmonsia] crescens</name>
    <dbReference type="NCBI Taxonomy" id="73230"/>
    <lineage>
        <taxon>Eukaryota</taxon>
        <taxon>Fungi</taxon>
        <taxon>Dikarya</taxon>
        <taxon>Ascomycota</taxon>
        <taxon>Pezizomycotina</taxon>
        <taxon>Eurotiomycetes</taxon>
        <taxon>Eurotiomycetidae</taxon>
        <taxon>Onygenales</taxon>
        <taxon>Ajellomycetaceae</taxon>
        <taxon>Emergomyces</taxon>
    </lineage>
</organism>
<evidence type="ECO:0000313" key="8">
    <source>
        <dbReference type="Proteomes" id="UP000034164"/>
    </source>
</evidence>
<evidence type="ECO:0000313" key="7">
    <source>
        <dbReference type="EMBL" id="KKZ61536.1"/>
    </source>
</evidence>
<keyword evidence="4" id="KW-0256">Endoplasmic reticulum</keyword>